<gene>
    <name evidence="10" type="ORF">EYR15_15800</name>
</gene>
<dbReference type="InterPro" id="IPR002327">
    <property type="entry name" value="Cyt_c_1A/1B"/>
</dbReference>
<evidence type="ECO:0000256" key="2">
    <source>
        <dbReference type="ARBA" id="ARBA00022617"/>
    </source>
</evidence>
<dbReference type="SUPFAM" id="SSF46626">
    <property type="entry name" value="Cytochrome c"/>
    <property type="match status" value="2"/>
</dbReference>
<evidence type="ECO:0000313" key="11">
    <source>
        <dbReference type="Proteomes" id="UP000291613"/>
    </source>
</evidence>
<keyword evidence="8" id="KW-0812">Transmembrane</keyword>
<feature type="domain" description="Cytochrome c" evidence="9">
    <location>
        <begin position="67"/>
        <end position="167"/>
    </location>
</feature>
<feature type="region of interest" description="Disordered" evidence="7">
    <location>
        <begin position="305"/>
        <end position="402"/>
    </location>
</feature>
<dbReference type="InterPro" id="IPR009056">
    <property type="entry name" value="Cyt_c-like_dom"/>
</dbReference>
<feature type="compositionally biased region" description="Low complexity" evidence="7">
    <location>
        <begin position="312"/>
        <end position="341"/>
    </location>
</feature>
<keyword evidence="2 6" id="KW-0349">Heme</keyword>
<sequence length="402" mass="40434">MNAFELNKIAGAILGALTVVVGVNVLAGGIFHDKKPEKAGYPVEVKEAAPAGGAPKGEDFNVLLAKADPAKGEQVSKKCGACHSFGKGEPAKMGPNLYGIVGLKHAHMEGFGYSDPMKKSGGEWDFASLDKWLTDPKAYIAGTTMAFAGIKNPEERANLVAYLNKNSDAPKPIPAAEAKAAEPAAAAGGAPAAGGFEAKVASADPAKGQQTSKKCAACHSFGKGEPAKLGPNLYGIVGLKHAHMEGFEYSEPMKKTGGVWDIASLDKWLTDPKAMVPGTTMAFAGIKNEDERAALIAWLNKNSDKPQELGGATPAAAPAGAPAAPAASAPAAPEQQAPKPANEQSGGGSEADKPGEPAPAPAAPAEPSPAPAAPAAPAEPAPAPAGPAPAAPAPGAEQPKQP</sequence>
<keyword evidence="8" id="KW-1133">Transmembrane helix</keyword>
<evidence type="ECO:0000256" key="4">
    <source>
        <dbReference type="ARBA" id="ARBA00022982"/>
    </source>
</evidence>
<dbReference type="PRINTS" id="PR00604">
    <property type="entry name" value="CYTCHRMECIAB"/>
</dbReference>
<dbReference type="PROSITE" id="PS51007">
    <property type="entry name" value="CYTC"/>
    <property type="match status" value="2"/>
</dbReference>
<dbReference type="GO" id="GO:0046872">
    <property type="term" value="F:metal ion binding"/>
    <property type="evidence" value="ECO:0007669"/>
    <property type="project" value="UniProtKB-KW"/>
</dbReference>
<proteinExistence type="predicted"/>
<evidence type="ECO:0000256" key="1">
    <source>
        <dbReference type="ARBA" id="ARBA00022448"/>
    </source>
</evidence>
<dbReference type="Gene3D" id="1.10.760.10">
    <property type="entry name" value="Cytochrome c-like domain"/>
    <property type="match status" value="2"/>
</dbReference>
<feature type="domain" description="Cytochrome c" evidence="9">
    <location>
        <begin position="203"/>
        <end position="303"/>
    </location>
</feature>
<evidence type="ECO:0000313" key="10">
    <source>
        <dbReference type="EMBL" id="TBN47619.1"/>
    </source>
</evidence>
<dbReference type="GO" id="GO:0009055">
    <property type="term" value="F:electron transfer activity"/>
    <property type="evidence" value="ECO:0007669"/>
    <property type="project" value="InterPro"/>
</dbReference>
<dbReference type="Pfam" id="PF00034">
    <property type="entry name" value="Cytochrom_C"/>
    <property type="match status" value="2"/>
</dbReference>
<evidence type="ECO:0000256" key="6">
    <source>
        <dbReference type="PROSITE-ProRule" id="PRU00433"/>
    </source>
</evidence>
<keyword evidence="11" id="KW-1185">Reference proteome</keyword>
<evidence type="ECO:0000256" key="3">
    <source>
        <dbReference type="ARBA" id="ARBA00022723"/>
    </source>
</evidence>
<dbReference type="Proteomes" id="UP000291613">
    <property type="component" value="Unassembled WGS sequence"/>
</dbReference>
<evidence type="ECO:0000259" key="9">
    <source>
        <dbReference type="PROSITE" id="PS51007"/>
    </source>
</evidence>
<evidence type="ECO:0000256" key="8">
    <source>
        <dbReference type="SAM" id="Phobius"/>
    </source>
</evidence>
<comment type="caution">
    <text evidence="10">The sequence shown here is derived from an EMBL/GenBank/DDBJ whole genome shotgun (WGS) entry which is preliminary data.</text>
</comment>
<keyword evidence="1" id="KW-0813">Transport</keyword>
<dbReference type="PANTHER" id="PTHR11961">
    <property type="entry name" value="CYTOCHROME C"/>
    <property type="match status" value="1"/>
</dbReference>
<organism evidence="10 11">
    <name type="scientific">Hansschlegelia quercus</name>
    <dbReference type="NCBI Taxonomy" id="2528245"/>
    <lineage>
        <taxon>Bacteria</taxon>
        <taxon>Pseudomonadati</taxon>
        <taxon>Pseudomonadota</taxon>
        <taxon>Alphaproteobacteria</taxon>
        <taxon>Hyphomicrobiales</taxon>
        <taxon>Methylopilaceae</taxon>
        <taxon>Hansschlegelia</taxon>
    </lineage>
</organism>
<evidence type="ECO:0000256" key="5">
    <source>
        <dbReference type="ARBA" id="ARBA00023004"/>
    </source>
</evidence>
<accession>A0A4Q9GCA7</accession>
<dbReference type="OrthoDB" id="9805828at2"/>
<evidence type="ECO:0000256" key="7">
    <source>
        <dbReference type="SAM" id="MobiDB-lite"/>
    </source>
</evidence>
<keyword evidence="4" id="KW-0249">Electron transport</keyword>
<dbReference type="GO" id="GO:0020037">
    <property type="term" value="F:heme binding"/>
    <property type="evidence" value="ECO:0007669"/>
    <property type="project" value="InterPro"/>
</dbReference>
<feature type="transmembrane region" description="Helical" evidence="8">
    <location>
        <begin position="12"/>
        <end position="31"/>
    </location>
</feature>
<dbReference type="InterPro" id="IPR036909">
    <property type="entry name" value="Cyt_c-like_dom_sf"/>
</dbReference>
<reference evidence="10 11" key="1">
    <citation type="submission" date="2019-02" db="EMBL/GenBank/DDBJ databases">
        <title>Hansschlegelia quercus sp. nov., a novel methylotrophic bacterium from buds of oak (Quercus robur L.).</title>
        <authorList>
            <person name="Agafonova N.V."/>
            <person name="Kaparullina E.N."/>
            <person name="Grouzdev D.S."/>
            <person name="Doronina N.V."/>
        </authorList>
    </citation>
    <scope>NUCLEOTIDE SEQUENCE [LARGE SCALE GENOMIC DNA]</scope>
    <source>
        <strain evidence="10 11">Dub</strain>
    </source>
</reference>
<dbReference type="AlphaFoldDB" id="A0A4Q9GCA7"/>
<feature type="compositionally biased region" description="Pro residues" evidence="7">
    <location>
        <begin position="356"/>
        <end position="392"/>
    </location>
</feature>
<keyword evidence="3 6" id="KW-0479">Metal-binding</keyword>
<dbReference type="EMBL" id="SIUB01000010">
    <property type="protein sequence ID" value="TBN47619.1"/>
    <property type="molecule type" value="Genomic_DNA"/>
</dbReference>
<keyword evidence="8" id="KW-0472">Membrane</keyword>
<dbReference type="RefSeq" id="WP_131004537.1">
    <property type="nucleotide sequence ID" value="NZ_JBHSZR010000006.1"/>
</dbReference>
<protein>
    <submittedName>
        <fullName evidence="10">Cytochrome c family protein</fullName>
    </submittedName>
</protein>
<keyword evidence="5 6" id="KW-0408">Iron</keyword>
<name>A0A4Q9GCA7_9HYPH</name>